<dbReference type="RefSeq" id="WP_290042145.1">
    <property type="nucleotide sequence ID" value="NZ_JAOPLU010000003.1"/>
</dbReference>
<sequence length="199" mass="22285">MPNNAFKLKTNDKIGSIKTIEHNAITFDKIWDAYPGRITHKDPKTGNDIFSDHCAINVSQALYSNGVLMKSFRGTRCWQCPTPSPEGKGIHAIRAQELADYLQKRPFAGCPVATAMSGAEFEDKISGKQGIAFFQNYWQRPGESGRTGDHIDLWKNNRLASLGFMASQVRLLLPSVSEQLLSMSDLKRSSKVIFWDMSE</sequence>
<organism evidence="1 2">
    <name type="scientific">Aeromonas piscicola</name>
    <dbReference type="NCBI Taxonomy" id="600645"/>
    <lineage>
        <taxon>Bacteria</taxon>
        <taxon>Pseudomonadati</taxon>
        <taxon>Pseudomonadota</taxon>
        <taxon>Gammaproteobacteria</taxon>
        <taxon>Aeromonadales</taxon>
        <taxon>Aeromonadaceae</taxon>
        <taxon>Aeromonas</taxon>
    </lineage>
</organism>
<keyword evidence="2" id="KW-1185">Reference proteome</keyword>
<dbReference type="Gene3D" id="3.90.1720.80">
    <property type="match status" value="1"/>
</dbReference>
<protein>
    <submittedName>
        <fullName evidence="1">Type VI secretion system amidase effector protein Tae4</fullName>
    </submittedName>
</protein>
<dbReference type="InterPro" id="IPR025562">
    <property type="entry name" value="Tae4"/>
</dbReference>
<proteinExistence type="predicted"/>
<name>A0ABT7QEG9_9GAMM</name>
<gene>
    <name evidence="1" type="ORF">OB962_12750</name>
</gene>
<dbReference type="Pfam" id="PF14113">
    <property type="entry name" value="Tae4"/>
    <property type="match status" value="1"/>
</dbReference>
<dbReference type="Proteomes" id="UP001168109">
    <property type="component" value="Unassembled WGS sequence"/>
</dbReference>
<evidence type="ECO:0000313" key="2">
    <source>
        <dbReference type="Proteomes" id="UP001168109"/>
    </source>
</evidence>
<reference evidence="1" key="1">
    <citation type="submission" date="2024-05" db="EMBL/GenBank/DDBJ databases">
        <title>WGS of Aeromonas isolates.</title>
        <authorList>
            <person name="Lee H."/>
        </authorList>
    </citation>
    <scope>NUCLEOTIDE SEQUENCE</scope>
    <source>
        <strain evidence="1">LP308</strain>
    </source>
</reference>
<comment type="caution">
    <text evidence="1">The sequence shown here is derived from an EMBL/GenBank/DDBJ whole genome shotgun (WGS) entry which is preliminary data.</text>
</comment>
<evidence type="ECO:0000313" key="1">
    <source>
        <dbReference type="EMBL" id="MDM5131851.1"/>
    </source>
</evidence>
<accession>A0ABT7QEG9</accession>
<dbReference type="EMBL" id="JAOPLU010000003">
    <property type="protein sequence ID" value="MDM5131851.1"/>
    <property type="molecule type" value="Genomic_DNA"/>
</dbReference>